<evidence type="ECO:0000313" key="3">
    <source>
        <dbReference type="Proteomes" id="UP001234989"/>
    </source>
</evidence>
<evidence type="ECO:0000256" key="1">
    <source>
        <dbReference type="SAM" id="MobiDB-lite"/>
    </source>
</evidence>
<protein>
    <submittedName>
        <fullName evidence="2">Uncharacterized protein</fullName>
    </submittedName>
</protein>
<evidence type="ECO:0000313" key="2">
    <source>
        <dbReference type="EMBL" id="WMV50154.1"/>
    </source>
</evidence>
<dbReference type="AlphaFoldDB" id="A0AAF0UQG6"/>
<reference evidence="2" key="1">
    <citation type="submission" date="2023-08" db="EMBL/GenBank/DDBJ databases">
        <title>A de novo genome assembly of Solanum verrucosum Schlechtendal, a Mexican diploid species geographically isolated from the other diploid A-genome species in potato relatives.</title>
        <authorList>
            <person name="Hosaka K."/>
        </authorList>
    </citation>
    <scope>NUCLEOTIDE SEQUENCE</scope>
    <source>
        <tissue evidence="2">Young leaves</tissue>
    </source>
</reference>
<organism evidence="2 3">
    <name type="scientific">Solanum verrucosum</name>
    <dbReference type="NCBI Taxonomy" id="315347"/>
    <lineage>
        <taxon>Eukaryota</taxon>
        <taxon>Viridiplantae</taxon>
        <taxon>Streptophyta</taxon>
        <taxon>Embryophyta</taxon>
        <taxon>Tracheophyta</taxon>
        <taxon>Spermatophyta</taxon>
        <taxon>Magnoliopsida</taxon>
        <taxon>eudicotyledons</taxon>
        <taxon>Gunneridae</taxon>
        <taxon>Pentapetalae</taxon>
        <taxon>asterids</taxon>
        <taxon>lamiids</taxon>
        <taxon>Solanales</taxon>
        <taxon>Solanaceae</taxon>
        <taxon>Solanoideae</taxon>
        <taxon>Solaneae</taxon>
        <taxon>Solanum</taxon>
    </lineage>
</organism>
<name>A0AAF0UQG6_SOLVR</name>
<keyword evidence="3" id="KW-1185">Reference proteome</keyword>
<sequence>MKTLKFQVFQVRRQEWTLHRKKEQKGRKEQTNGVLRIVESTWRVPEGSYFAFCSSVLSLKGKDQVGEKREQSAYRRESPRSSTLSPNDPEHDDADRCCKTAINPTKRQIVELIL</sequence>
<feature type="region of interest" description="Disordered" evidence="1">
    <location>
        <begin position="61"/>
        <end position="97"/>
    </location>
</feature>
<accession>A0AAF0UQG6</accession>
<dbReference type="Proteomes" id="UP001234989">
    <property type="component" value="Chromosome 10"/>
</dbReference>
<proteinExistence type="predicted"/>
<dbReference type="EMBL" id="CP133621">
    <property type="protein sequence ID" value="WMV50154.1"/>
    <property type="molecule type" value="Genomic_DNA"/>
</dbReference>
<feature type="compositionally biased region" description="Basic and acidic residues" evidence="1">
    <location>
        <begin position="61"/>
        <end position="79"/>
    </location>
</feature>
<gene>
    <name evidence="2" type="ORF">MTR67_043539</name>
</gene>